<feature type="binding site" evidence="8">
    <location>
        <position position="263"/>
    </location>
    <ligand>
        <name>NAD(+)</name>
        <dbReference type="ChEBI" id="CHEBI:57540"/>
    </ligand>
</feature>
<protein>
    <submittedName>
        <fullName evidence="13">Putative glutathione reductase</fullName>
    </submittedName>
</protein>
<keyword evidence="6 10" id="KW-0676">Redox-active center</keyword>
<feature type="active site" description="Proton acceptor" evidence="7">
    <location>
        <position position="437"/>
    </location>
</feature>
<dbReference type="eggNOG" id="COG1249">
    <property type="taxonomic scope" value="Bacteria"/>
</dbReference>
<comment type="cofactor">
    <cofactor evidence="8">
        <name>FAD</name>
        <dbReference type="ChEBI" id="CHEBI:57692"/>
    </cofactor>
    <text evidence="8">Binds 1 FAD per subunit.</text>
</comment>
<sequence>MAYDYDLFVIGAGSGGVRAANRSAKFGAKVAIAEQADVGGTCVIRGCVPKKLMVYASEFNDMIGDAAGYGWEIPDARFDWATLRDRIQTELGRLSSLYIKGLEGNGVTLFQCRAIVKDPHTVHLASENRDVTAEKILVAAGGVPFRDDEADPDRLGIVSDDVFHLDKRPDRLVVAGGGYIAIEFAHIFARLGTEVTLVYRGHRLLRAFDREISERVEQDLIASGIRYIPNTIFARIDRDGDDKTVELTTGEVLRTDEILWAIGRRPRTSGLGLEDCGVEKTANGAVIVDQDYRTACPSIFSLGDVTDRINLTPVAIREAMAFASTQFGGEPKRMDYRHVPKAVFCQPPVGSVGMTEDECLDEGHRIDVFEADFRPMKNVLAGNDKRMLMKLIVDAETDRVLGCHMVGEAAPEMVQIAAIAVKAGLTKAQFDETCALHPTSAEELVTLSSSRPGKAST</sequence>
<dbReference type="InterPro" id="IPR023753">
    <property type="entry name" value="FAD/NAD-binding_dom"/>
</dbReference>
<evidence type="ECO:0000313" key="13">
    <source>
        <dbReference type="EMBL" id="ADM09764.1"/>
    </source>
</evidence>
<keyword evidence="2 10" id="KW-0285">Flavoprotein</keyword>
<evidence type="ECO:0000256" key="6">
    <source>
        <dbReference type="ARBA" id="ARBA00023284"/>
    </source>
</evidence>
<keyword evidence="5" id="KW-1015">Disulfide bond</keyword>
<dbReference type="PROSITE" id="PS00076">
    <property type="entry name" value="PYRIDINE_REDOX_1"/>
    <property type="match status" value="1"/>
</dbReference>
<dbReference type="HOGENOM" id="CLU_016755_2_1_5"/>
<evidence type="ECO:0000256" key="2">
    <source>
        <dbReference type="ARBA" id="ARBA00022630"/>
    </source>
</evidence>
<dbReference type="KEGG" id="pbr:PB2503_08544"/>
<dbReference type="Pfam" id="PF07992">
    <property type="entry name" value="Pyr_redox_2"/>
    <property type="match status" value="1"/>
</dbReference>
<dbReference type="InterPro" id="IPR016156">
    <property type="entry name" value="FAD/NAD-linked_Rdtase_dimer_sf"/>
</dbReference>
<feature type="domain" description="FAD/NAD(P)-binding" evidence="12">
    <location>
        <begin position="5"/>
        <end position="319"/>
    </location>
</feature>
<keyword evidence="8" id="KW-0520">NAD</keyword>
<proteinExistence type="inferred from homology"/>
<dbReference type="InterPro" id="IPR012999">
    <property type="entry name" value="Pyr_OxRdtase_I_AS"/>
</dbReference>
<dbReference type="PANTHER" id="PTHR42737:SF2">
    <property type="entry name" value="GLUTATHIONE REDUCTASE"/>
    <property type="match status" value="1"/>
</dbReference>
<evidence type="ECO:0000256" key="8">
    <source>
        <dbReference type="PIRSR" id="PIRSR000350-3"/>
    </source>
</evidence>
<evidence type="ECO:0000256" key="4">
    <source>
        <dbReference type="ARBA" id="ARBA00023002"/>
    </source>
</evidence>
<dbReference type="SUPFAM" id="SSF51905">
    <property type="entry name" value="FAD/NAD(P)-binding domain"/>
    <property type="match status" value="1"/>
</dbReference>
<keyword evidence="14" id="KW-1185">Reference proteome</keyword>
<keyword evidence="3 8" id="KW-0274">FAD</keyword>
<feature type="binding site" evidence="8">
    <location>
        <position position="51"/>
    </location>
    <ligand>
        <name>FAD</name>
        <dbReference type="ChEBI" id="CHEBI:57692"/>
    </ligand>
</feature>
<dbReference type="PRINTS" id="PR00368">
    <property type="entry name" value="FADPNR"/>
</dbReference>
<dbReference type="GO" id="GO:0006749">
    <property type="term" value="P:glutathione metabolic process"/>
    <property type="evidence" value="ECO:0007669"/>
    <property type="project" value="TreeGrafter"/>
</dbReference>
<dbReference type="Pfam" id="PF02852">
    <property type="entry name" value="Pyr_redox_dim"/>
    <property type="match status" value="1"/>
</dbReference>
<dbReference type="STRING" id="314260.PB2503_08544"/>
<dbReference type="PANTHER" id="PTHR42737">
    <property type="entry name" value="GLUTATHIONE REDUCTASE"/>
    <property type="match status" value="1"/>
</dbReference>
<dbReference type="InterPro" id="IPR004099">
    <property type="entry name" value="Pyr_nucl-diS_OxRdtase_dimer"/>
</dbReference>
<evidence type="ECO:0000256" key="5">
    <source>
        <dbReference type="ARBA" id="ARBA00023157"/>
    </source>
</evidence>
<dbReference type="InterPro" id="IPR001100">
    <property type="entry name" value="Pyr_nuc-diS_OxRdtase"/>
</dbReference>
<dbReference type="SUPFAM" id="SSF55424">
    <property type="entry name" value="FAD/NAD-linked reductases, dimerisation (C-terminal) domain"/>
    <property type="match status" value="1"/>
</dbReference>
<evidence type="ECO:0000256" key="9">
    <source>
        <dbReference type="PIRSR" id="PIRSR000350-4"/>
    </source>
</evidence>
<dbReference type="EMBL" id="CP002156">
    <property type="protein sequence ID" value="ADM09764.1"/>
    <property type="molecule type" value="Genomic_DNA"/>
</dbReference>
<dbReference type="PIRSF" id="PIRSF000350">
    <property type="entry name" value="Mercury_reductase_MerA"/>
    <property type="match status" value="1"/>
</dbReference>
<keyword evidence="4 10" id="KW-0560">Oxidoreductase</keyword>
<comment type="similarity">
    <text evidence="1 10">Belongs to the class-I pyridine nucleotide-disulfide oxidoreductase family.</text>
</comment>
<feature type="binding site" evidence="8">
    <location>
        <position position="304"/>
    </location>
    <ligand>
        <name>FAD</name>
        <dbReference type="ChEBI" id="CHEBI:57692"/>
    </ligand>
</feature>
<feature type="domain" description="Pyridine nucleotide-disulphide oxidoreductase dimerisation" evidence="11">
    <location>
        <begin position="339"/>
        <end position="446"/>
    </location>
</feature>
<feature type="disulfide bond" description="Redox-active" evidence="9">
    <location>
        <begin position="42"/>
        <end position="47"/>
    </location>
</feature>
<gene>
    <name evidence="13" type="ordered locus">PB2503_08544</name>
</gene>
<dbReference type="Gene3D" id="3.50.50.60">
    <property type="entry name" value="FAD/NAD(P)-binding domain"/>
    <property type="match status" value="2"/>
</dbReference>
<evidence type="ECO:0000259" key="12">
    <source>
        <dbReference type="Pfam" id="PF07992"/>
    </source>
</evidence>
<dbReference type="InterPro" id="IPR046952">
    <property type="entry name" value="GSHR/TRXR-like"/>
</dbReference>
<dbReference type="GO" id="GO:0050660">
    <property type="term" value="F:flavin adenine dinucleotide binding"/>
    <property type="evidence" value="ECO:0007669"/>
    <property type="project" value="InterPro"/>
</dbReference>
<dbReference type="GO" id="GO:0005829">
    <property type="term" value="C:cytosol"/>
    <property type="evidence" value="ECO:0007669"/>
    <property type="project" value="TreeGrafter"/>
</dbReference>
<evidence type="ECO:0000256" key="3">
    <source>
        <dbReference type="ARBA" id="ARBA00022827"/>
    </source>
</evidence>
<evidence type="ECO:0000256" key="7">
    <source>
        <dbReference type="PIRSR" id="PIRSR000350-2"/>
    </source>
</evidence>
<dbReference type="Proteomes" id="UP000001302">
    <property type="component" value="Chromosome"/>
</dbReference>
<evidence type="ECO:0000313" key="14">
    <source>
        <dbReference type="Proteomes" id="UP000001302"/>
    </source>
</evidence>
<dbReference type="NCBIfam" id="NF004776">
    <property type="entry name" value="PRK06116.1"/>
    <property type="match status" value="1"/>
</dbReference>
<evidence type="ECO:0000256" key="1">
    <source>
        <dbReference type="ARBA" id="ARBA00007532"/>
    </source>
</evidence>
<reference evidence="14" key="1">
    <citation type="submission" date="2010-08" db="EMBL/GenBank/DDBJ databases">
        <title>Genome sequence of Parvularcula bermudensis HTCC2503.</title>
        <authorList>
            <person name="Kang D.-M."/>
            <person name="Oh H.-M."/>
            <person name="Cho J.-C."/>
        </authorList>
    </citation>
    <scope>NUCLEOTIDE SEQUENCE [LARGE SCALE GENOMIC DNA]</scope>
    <source>
        <strain evidence="14">ATCC BAA-594 / HTCC2503 / KCTC 12087</strain>
    </source>
</reference>
<evidence type="ECO:0000256" key="10">
    <source>
        <dbReference type="RuleBase" id="RU003691"/>
    </source>
</evidence>
<dbReference type="AlphaFoldDB" id="E0TBP3"/>
<dbReference type="RefSeq" id="WP_013300738.1">
    <property type="nucleotide sequence ID" value="NC_014414.1"/>
</dbReference>
<evidence type="ECO:0000259" key="11">
    <source>
        <dbReference type="Pfam" id="PF02852"/>
    </source>
</evidence>
<dbReference type="GO" id="GO:0034599">
    <property type="term" value="P:cellular response to oxidative stress"/>
    <property type="evidence" value="ECO:0007669"/>
    <property type="project" value="TreeGrafter"/>
</dbReference>
<name>E0TBP3_PARBH</name>
<organism evidence="13 14">
    <name type="scientific">Parvularcula bermudensis (strain ATCC BAA-594 / HTCC2503 / KCTC 12087)</name>
    <dbReference type="NCBI Taxonomy" id="314260"/>
    <lineage>
        <taxon>Bacteria</taxon>
        <taxon>Pseudomonadati</taxon>
        <taxon>Pseudomonadota</taxon>
        <taxon>Alphaproteobacteria</taxon>
        <taxon>Parvularculales</taxon>
        <taxon>Parvularculaceae</taxon>
        <taxon>Parvularcula</taxon>
    </lineage>
</organism>
<dbReference type="PRINTS" id="PR00411">
    <property type="entry name" value="PNDRDTASEI"/>
</dbReference>
<dbReference type="Gene3D" id="3.30.390.30">
    <property type="match status" value="1"/>
</dbReference>
<keyword evidence="8" id="KW-0547">Nucleotide-binding</keyword>
<reference evidence="13 14" key="2">
    <citation type="journal article" date="2011" name="J. Bacteriol.">
        <title>Complete genome sequence of strain HTCC2503T of Parvularcula bermudensis, the type species of the order "Parvularculales" in the class Alphaproteobacteria.</title>
        <authorList>
            <person name="Oh H.M."/>
            <person name="Kang I."/>
            <person name="Vergin K.L."/>
            <person name="Kang D."/>
            <person name="Rhee K.H."/>
            <person name="Giovannoni S.J."/>
            <person name="Cho J.C."/>
        </authorList>
    </citation>
    <scope>NUCLEOTIDE SEQUENCE [LARGE SCALE GENOMIC DNA]</scope>
    <source>
        <strain evidence="14">ATCC BAA-594 / HTCC2503 / KCTC 12087</strain>
    </source>
</reference>
<dbReference type="GO" id="GO:0045454">
    <property type="term" value="P:cell redox homeostasis"/>
    <property type="evidence" value="ECO:0007669"/>
    <property type="project" value="InterPro"/>
</dbReference>
<feature type="binding site" evidence="8">
    <location>
        <begin position="176"/>
        <end position="183"/>
    </location>
    <ligand>
        <name>NAD(+)</name>
        <dbReference type="ChEBI" id="CHEBI:57540"/>
    </ligand>
</feature>
<dbReference type="GO" id="GO:0004362">
    <property type="term" value="F:glutathione-disulfide reductase (NADPH) activity"/>
    <property type="evidence" value="ECO:0007669"/>
    <property type="project" value="TreeGrafter"/>
</dbReference>
<dbReference type="InterPro" id="IPR036188">
    <property type="entry name" value="FAD/NAD-bd_sf"/>
</dbReference>
<accession>E0TBP3</accession>